<dbReference type="Pfam" id="PF03720">
    <property type="entry name" value="UDPG_MGDP_dh_C"/>
    <property type="match status" value="1"/>
</dbReference>
<dbReference type="Proteomes" id="UP001290462">
    <property type="component" value="Unassembled WGS sequence"/>
</dbReference>
<dbReference type="Pfam" id="PF03721">
    <property type="entry name" value="UDPG_MGDP_dh_N"/>
    <property type="match status" value="1"/>
</dbReference>
<dbReference type="InterPro" id="IPR028359">
    <property type="entry name" value="UDP_ManNAc/GlcNAc_DH"/>
</dbReference>
<sequence length="419" mass="46254">MKIVMMGLGYIGLPTAVLLSERGHQIHGVDINEVAVDQLNKGRLTIEEPNLEQGFLKALISKSLTISTTPTLGDVFMIAVPTPNKKNKLLSCDVSYLIAAINSIIPYIRKGNSVIIESTIAPRTMSTIVAPLLEKTGLSIGKELFVAHCPERVLPGNMMMELKQNTRIIGGMTNECSKKIKELYKTFVEGEIVQTSAEVAELTKLMENTYRDVNIALANELVKVGTELEINALEVINLANKHPRVSIHSPGPGVGGHCLAVDPYFISSTVPEKTPLIQQARKINSKMPETIVEMVNSLMKTAPNNKITILGLAYKGNIDDIRESPAIDIVERLKNEGYELCLYDQHVEVSLENKVDNIVSATKDSSLLLILTDHSEYKNISEMTKNMSRELIFDTKNIVNKFGKTATYLNLGNVFSFDK</sequence>
<dbReference type="InterPro" id="IPR008927">
    <property type="entry name" value="6-PGluconate_DH-like_C_sf"/>
</dbReference>
<dbReference type="PIRSF" id="PIRSF500136">
    <property type="entry name" value="UDP_ManNAc_DH"/>
    <property type="match status" value="1"/>
</dbReference>
<dbReference type="InterPro" id="IPR036291">
    <property type="entry name" value="NAD(P)-bd_dom_sf"/>
</dbReference>
<dbReference type="GO" id="GO:0051287">
    <property type="term" value="F:NAD binding"/>
    <property type="evidence" value="ECO:0007669"/>
    <property type="project" value="InterPro"/>
</dbReference>
<dbReference type="SMART" id="SM00984">
    <property type="entry name" value="UDPG_MGDP_dh_C"/>
    <property type="match status" value="1"/>
</dbReference>
<dbReference type="GO" id="GO:0016628">
    <property type="term" value="F:oxidoreductase activity, acting on the CH-CH group of donors, NAD or NADP as acceptor"/>
    <property type="evidence" value="ECO:0007669"/>
    <property type="project" value="InterPro"/>
</dbReference>
<dbReference type="NCBIfam" id="TIGR03026">
    <property type="entry name" value="NDP-sugDHase"/>
    <property type="match status" value="1"/>
</dbReference>
<dbReference type="InterPro" id="IPR014026">
    <property type="entry name" value="UDP-Glc/GDP-Man_DH_dimer"/>
</dbReference>
<keyword evidence="3" id="KW-0520">NAD</keyword>
<dbReference type="InterPro" id="IPR017476">
    <property type="entry name" value="UDP-Glc/GDP-Man"/>
</dbReference>
<dbReference type="GO" id="GO:0016616">
    <property type="term" value="F:oxidoreductase activity, acting on the CH-OH group of donors, NAD or NADP as acceptor"/>
    <property type="evidence" value="ECO:0007669"/>
    <property type="project" value="InterPro"/>
</dbReference>
<feature type="domain" description="UDP-glucose/GDP-mannose dehydrogenase C-terminal" evidence="5">
    <location>
        <begin position="308"/>
        <end position="401"/>
    </location>
</feature>
<dbReference type="EMBL" id="JAVBVO010000003">
    <property type="protein sequence ID" value="MDZ5759260.1"/>
    <property type="molecule type" value="Genomic_DNA"/>
</dbReference>
<protein>
    <submittedName>
        <fullName evidence="6">Nucleotide sugar dehydrogenase</fullName>
    </submittedName>
</protein>
<dbReference type="SUPFAM" id="SSF48179">
    <property type="entry name" value="6-phosphogluconate dehydrogenase C-terminal domain-like"/>
    <property type="match status" value="1"/>
</dbReference>
<dbReference type="Gene3D" id="3.40.50.720">
    <property type="entry name" value="NAD(P)-binding Rossmann-like Domain"/>
    <property type="match status" value="2"/>
</dbReference>
<dbReference type="PANTHER" id="PTHR43491:SF2">
    <property type="entry name" value="UDP-N-ACETYL-D-MANNOSAMINE DEHYDROGENASE"/>
    <property type="match status" value="1"/>
</dbReference>
<evidence type="ECO:0000259" key="5">
    <source>
        <dbReference type="SMART" id="SM00984"/>
    </source>
</evidence>
<comment type="similarity">
    <text evidence="1 4">Belongs to the UDP-glucose/GDP-mannose dehydrogenase family.</text>
</comment>
<dbReference type="SUPFAM" id="SSF52413">
    <property type="entry name" value="UDP-glucose/GDP-mannose dehydrogenase C-terminal domain"/>
    <property type="match status" value="1"/>
</dbReference>
<comment type="caution">
    <text evidence="6">The sequence shown here is derived from an EMBL/GenBank/DDBJ whole genome shotgun (WGS) entry which is preliminary data.</text>
</comment>
<evidence type="ECO:0000256" key="2">
    <source>
        <dbReference type="ARBA" id="ARBA00023002"/>
    </source>
</evidence>
<dbReference type="RefSeq" id="WP_322809138.1">
    <property type="nucleotide sequence ID" value="NZ_JAVBVO010000003.1"/>
</dbReference>
<dbReference type="Pfam" id="PF00984">
    <property type="entry name" value="UDPG_MGDP_dh"/>
    <property type="match status" value="1"/>
</dbReference>
<gene>
    <name evidence="6" type="ORF">RAK27_11365</name>
</gene>
<evidence type="ECO:0000313" key="7">
    <source>
        <dbReference type="Proteomes" id="UP001290462"/>
    </source>
</evidence>
<dbReference type="GO" id="GO:0000271">
    <property type="term" value="P:polysaccharide biosynthetic process"/>
    <property type="evidence" value="ECO:0007669"/>
    <property type="project" value="InterPro"/>
</dbReference>
<organism evidence="6 7">
    <name type="scientific">Carnobacterium maltaromaticum</name>
    <name type="common">Carnobacterium piscicola</name>
    <dbReference type="NCBI Taxonomy" id="2751"/>
    <lineage>
        <taxon>Bacteria</taxon>
        <taxon>Bacillati</taxon>
        <taxon>Bacillota</taxon>
        <taxon>Bacilli</taxon>
        <taxon>Lactobacillales</taxon>
        <taxon>Carnobacteriaceae</taxon>
        <taxon>Carnobacterium</taxon>
    </lineage>
</organism>
<reference evidence="6" key="1">
    <citation type="submission" date="2023-08" db="EMBL/GenBank/DDBJ databases">
        <title>Genomic characterization of piscicolin 126 produced by Carnobacterium maltaromaticum CM22 strain isolated from salmon (Salmo salar).</title>
        <authorList>
            <person name="Gonzalez-Gragera E."/>
            <person name="Garcia-Lopez J.D."/>
            <person name="Teso-Perez C."/>
            <person name="Gimenez-Hernandez I."/>
            <person name="Peralta-Sanchez J.M."/>
            <person name="Valdivia E."/>
            <person name="Montalban-Lopez M."/>
            <person name="Martin-Platero A.M."/>
            <person name="Banos A."/>
            <person name="Martinez-Bueno M."/>
        </authorList>
    </citation>
    <scope>NUCLEOTIDE SEQUENCE</scope>
    <source>
        <strain evidence="6">CM22</strain>
    </source>
</reference>
<dbReference type="InterPro" id="IPR014027">
    <property type="entry name" value="UDP-Glc/GDP-Man_DH_C"/>
</dbReference>
<dbReference type="SUPFAM" id="SSF51735">
    <property type="entry name" value="NAD(P)-binding Rossmann-fold domains"/>
    <property type="match status" value="1"/>
</dbReference>
<dbReference type="PANTHER" id="PTHR43491">
    <property type="entry name" value="UDP-N-ACETYL-D-MANNOSAMINE DEHYDROGENASE"/>
    <property type="match status" value="1"/>
</dbReference>
<evidence type="ECO:0000256" key="4">
    <source>
        <dbReference type="PIRNR" id="PIRNR000124"/>
    </source>
</evidence>
<evidence type="ECO:0000313" key="6">
    <source>
        <dbReference type="EMBL" id="MDZ5759260.1"/>
    </source>
</evidence>
<proteinExistence type="inferred from homology"/>
<dbReference type="AlphaFoldDB" id="A0AAW9JRA9"/>
<keyword evidence="2" id="KW-0560">Oxidoreductase</keyword>
<dbReference type="InterPro" id="IPR036220">
    <property type="entry name" value="UDP-Glc/GDP-Man_DH_C_sf"/>
</dbReference>
<name>A0AAW9JRA9_CARML</name>
<evidence type="ECO:0000256" key="1">
    <source>
        <dbReference type="ARBA" id="ARBA00006601"/>
    </source>
</evidence>
<dbReference type="PIRSF" id="PIRSF000124">
    <property type="entry name" value="UDPglc_GDPman_dh"/>
    <property type="match status" value="1"/>
</dbReference>
<evidence type="ECO:0000256" key="3">
    <source>
        <dbReference type="ARBA" id="ARBA00023027"/>
    </source>
</evidence>
<accession>A0AAW9JRA9</accession>
<dbReference type="InterPro" id="IPR001732">
    <property type="entry name" value="UDP-Glc/GDP-Man_DH_N"/>
</dbReference>